<comment type="caution">
    <text evidence="10">The sequence shown here is derived from an EMBL/GenBank/DDBJ whole genome shotgun (WGS) entry which is preliminary data.</text>
</comment>
<dbReference type="PRINTS" id="PR00133">
    <property type="entry name" value="GLHYDRLASE3"/>
</dbReference>
<reference evidence="10" key="2">
    <citation type="submission" date="2024-05" db="EMBL/GenBank/DDBJ databases">
        <title>Rhodohalobacter halophilus gen. nov., sp. nov., a moderately halophilic member of the family Balneolaceae.</title>
        <authorList>
            <person name="Xia J."/>
        </authorList>
    </citation>
    <scope>NUCLEOTIDE SEQUENCE</scope>
    <source>
        <strain evidence="10">WB101</strain>
    </source>
</reference>
<evidence type="ECO:0000256" key="4">
    <source>
        <dbReference type="ARBA" id="ARBA00022729"/>
    </source>
</evidence>
<feature type="domain" description="Glycoside hydrolase family 3 C-terminal" evidence="9">
    <location>
        <begin position="516"/>
        <end position="658"/>
    </location>
</feature>
<dbReference type="Pfam" id="PF00933">
    <property type="entry name" value="Glyco_hydro_3"/>
    <property type="match status" value="1"/>
</dbReference>
<feature type="transmembrane region" description="Helical" evidence="7">
    <location>
        <begin position="7"/>
        <end position="29"/>
    </location>
</feature>
<dbReference type="PANTHER" id="PTHR30620">
    <property type="entry name" value="PERIPLASMIC BETA-GLUCOSIDASE-RELATED"/>
    <property type="match status" value="1"/>
</dbReference>
<keyword evidence="7" id="KW-1133">Transmembrane helix</keyword>
<keyword evidence="4" id="KW-0732">Signal</keyword>
<dbReference type="GO" id="GO:0016787">
    <property type="term" value="F:hydrolase activity"/>
    <property type="evidence" value="ECO:0007669"/>
    <property type="project" value="UniProtKB-KW"/>
</dbReference>
<dbReference type="InterPro" id="IPR051915">
    <property type="entry name" value="Cellulose_Degrad_GH3"/>
</dbReference>
<dbReference type="Gene3D" id="3.40.50.1700">
    <property type="entry name" value="Glycoside hydrolase family 3 C-terminal domain"/>
    <property type="match status" value="1"/>
</dbReference>
<dbReference type="Pfam" id="PF01915">
    <property type="entry name" value="Glyco_hydro_3_C"/>
    <property type="match status" value="1"/>
</dbReference>
<gene>
    <name evidence="10" type="ORF">L6773_01920</name>
</gene>
<dbReference type="Proteomes" id="UP001165366">
    <property type="component" value="Unassembled WGS sequence"/>
</dbReference>
<dbReference type="InterPro" id="IPR002772">
    <property type="entry name" value="Glyco_hydro_3_C"/>
</dbReference>
<evidence type="ECO:0000256" key="1">
    <source>
        <dbReference type="ARBA" id="ARBA00000448"/>
    </source>
</evidence>
<evidence type="ECO:0000256" key="5">
    <source>
        <dbReference type="ARBA" id="ARBA00022801"/>
    </source>
</evidence>
<dbReference type="Gene3D" id="3.20.20.300">
    <property type="entry name" value="Glycoside hydrolase, family 3, N-terminal domain"/>
    <property type="match status" value="1"/>
</dbReference>
<keyword evidence="11" id="KW-1185">Reference proteome</keyword>
<dbReference type="InterPro" id="IPR001764">
    <property type="entry name" value="Glyco_hydro_3_N"/>
</dbReference>
<reference evidence="10" key="1">
    <citation type="submission" date="2022-01" db="EMBL/GenBank/DDBJ databases">
        <authorList>
            <person name="Wang Y."/>
        </authorList>
    </citation>
    <scope>NUCLEOTIDE SEQUENCE</scope>
    <source>
        <strain evidence="10">WB101</strain>
    </source>
</reference>
<keyword evidence="7" id="KW-0812">Transmembrane</keyword>
<feature type="domain" description="Glycoside hydrolase family 3 N-terminal" evidence="8">
    <location>
        <begin position="141"/>
        <end position="444"/>
    </location>
</feature>
<evidence type="ECO:0000256" key="2">
    <source>
        <dbReference type="ARBA" id="ARBA00005336"/>
    </source>
</evidence>
<protein>
    <recommendedName>
        <fullName evidence="3">beta-glucosidase</fullName>
        <ecNumber evidence="3">3.2.1.21</ecNumber>
    </recommendedName>
</protein>
<evidence type="ECO:0000313" key="11">
    <source>
        <dbReference type="Proteomes" id="UP001165366"/>
    </source>
</evidence>
<accession>A0ABS9K8Y0</accession>
<evidence type="ECO:0000313" key="10">
    <source>
        <dbReference type="EMBL" id="MCG2587305.1"/>
    </source>
</evidence>
<evidence type="ECO:0000256" key="3">
    <source>
        <dbReference type="ARBA" id="ARBA00012744"/>
    </source>
</evidence>
<organism evidence="10 11">
    <name type="scientific">Rhodohalobacter sulfatireducens</name>
    <dbReference type="NCBI Taxonomy" id="2911366"/>
    <lineage>
        <taxon>Bacteria</taxon>
        <taxon>Pseudomonadati</taxon>
        <taxon>Balneolota</taxon>
        <taxon>Balneolia</taxon>
        <taxon>Balneolales</taxon>
        <taxon>Balneolaceae</taxon>
        <taxon>Rhodohalobacter</taxon>
    </lineage>
</organism>
<evidence type="ECO:0000256" key="6">
    <source>
        <dbReference type="ARBA" id="ARBA00023295"/>
    </source>
</evidence>
<sequence length="660" mass="73016">MIKKVLKFIGVFLLVLVILIVGLVSYFYFNQTSKIDTAMEIAGPPADRIILDGERFRDLNKNGELDPYEDFRQPVELRVEDLLSQMTVEEKAGLMFHSPAAVGSDGNFAGVFNIMNTLPLEVAILEKKMNFFNLFAVPKAELLAEWQNRVQELAERTRLGIPVTISSDPRHTTMELATIGFNIEGFSKWTEPIGLAAIGDSAFVHRFGEIAAQEYRAVGIHTALHPMADLATDPRWARINGTFGEDAELAAKLTAAYVHGFQGDSLTSSSVSTMTKHFPGGGPQDDGWDAHFRFGKDQVYPGDNFDYHLIPFEAAFEAGTSQIMPYYGVPVGQTSEEVGFAFNEEIITDLLRDSLQYEGIVCTDWGLINETTILGYPLGEIIEFAGTKNYGVENLSPVLRVKKALDAGVDQFGGESTPELVVQLVEEGSIPESRLDQSVRKLLALKFRLGLFDEPYVDVDHVSELTGTEEAIQLGYESQLRSQVLLTNQTVNGSPILPLQKGTRIYIENLDLEVASQYGQVVETVEEADVAILNLEAPKDPEMGSFAGMDLFPMGRLYYTEEELAPVMEIIRQKPTVITTYLSRPAVIPELAESASAIVANFGASNEAIFDLLFGEFNPTGKLPFEMPSSWEAVLNQKEDVPFDSEDPLFPFGYGLSYEE</sequence>
<evidence type="ECO:0000256" key="7">
    <source>
        <dbReference type="SAM" id="Phobius"/>
    </source>
</evidence>
<dbReference type="SUPFAM" id="SSF52279">
    <property type="entry name" value="Beta-D-glucan exohydrolase, C-terminal domain"/>
    <property type="match status" value="1"/>
</dbReference>
<dbReference type="RefSeq" id="WP_237852146.1">
    <property type="nucleotide sequence ID" value="NZ_JAKLWS010000001.1"/>
</dbReference>
<dbReference type="EC" id="3.2.1.21" evidence="3"/>
<evidence type="ECO:0000259" key="8">
    <source>
        <dbReference type="Pfam" id="PF00933"/>
    </source>
</evidence>
<evidence type="ECO:0000259" key="9">
    <source>
        <dbReference type="Pfam" id="PF01915"/>
    </source>
</evidence>
<comment type="similarity">
    <text evidence="2">Belongs to the glycosyl hydrolase 3 family.</text>
</comment>
<comment type="catalytic activity">
    <reaction evidence="1">
        <text>Hydrolysis of terminal, non-reducing beta-D-glucosyl residues with release of beta-D-glucose.</text>
        <dbReference type="EC" id="3.2.1.21"/>
    </reaction>
</comment>
<dbReference type="PANTHER" id="PTHR30620:SF16">
    <property type="entry name" value="LYSOSOMAL BETA GLUCOSIDASE"/>
    <property type="match status" value="1"/>
</dbReference>
<dbReference type="SUPFAM" id="SSF51445">
    <property type="entry name" value="(Trans)glycosidases"/>
    <property type="match status" value="1"/>
</dbReference>
<keyword evidence="7" id="KW-0472">Membrane</keyword>
<dbReference type="InterPro" id="IPR036881">
    <property type="entry name" value="Glyco_hydro_3_C_sf"/>
</dbReference>
<keyword evidence="5 10" id="KW-0378">Hydrolase</keyword>
<dbReference type="InterPro" id="IPR017853">
    <property type="entry name" value="GH"/>
</dbReference>
<keyword evidence="6" id="KW-0326">Glycosidase</keyword>
<dbReference type="EMBL" id="JAKLWS010000001">
    <property type="protein sequence ID" value="MCG2587305.1"/>
    <property type="molecule type" value="Genomic_DNA"/>
</dbReference>
<proteinExistence type="inferred from homology"/>
<name>A0ABS9K8Y0_9BACT</name>
<dbReference type="InterPro" id="IPR036962">
    <property type="entry name" value="Glyco_hydro_3_N_sf"/>
</dbReference>